<evidence type="ECO:0000256" key="1">
    <source>
        <dbReference type="SAM" id="SignalP"/>
    </source>
</evidence>
<dbReference type="RefSeq" id="WP_138748105.1">
    <property type="nucleotide sequence ID" value="NZ_VCLB01000004.1"/>
</dbReference>
<reference evidence="3 4" key="1">
    <citation type="submission" date="2019-06" db="EMBL/GenBank/DDBJ databases">
        <title>Martelella lutilitoris sp. nov., isolated from a tidal mudflat.</title>
        <authorList>
            <person name="Kim Y.-J."/>
        </authorList>
    </citation>
    <scope>NUCLEOTIDE SEQUENCE [LARGE SCALE GENOMIC DNA]</scope>
    <source>
        <strain evidence="3 4">GH2-6</strain>
    </source>
</reference>
<evidence type="ECO:0000313" key="4">
    <source>
        <dbReference type="Proteomes" id="UP000307874"/>
    </source>
</evidence>
<dbReference type="Pfam" id="PF13441">
    <property type="entry name" value="Gly-zipper_YMGG"/>
    <property type="match status" value="1"/>
</dbReference>
<sequence>MNKVIAGLLISVFSLAATACTPTQEGAAIGAGSGALIGTAIDGGGLGGALLGGAIGAGAGALVGRAVENQPGKCYYRDRYGREYVDDCPR</sequence>
<organism evidence="3 4">
    <name type="scientific">Martelella lutilitoris</name>
    <dbReference type="NCBI Taxonomy" id="2583532"/>
    <lineage>
        <taxon>Bacteria</taxon>
        <taxon>Pseudomonadati</taxon>
        <taxon>Pseudomonadota</taxon>
        <taxon>Alphaproteobacteria</taxon>
        <taxon>Hyphomicrobiales</taxon>
        <taxon>Aurantimonadaceae</taxon>
        <taxon>Martelella</taxon>
    </lineage>
</organism>
<feature type="domain" description="YMGG-like Gly-zipper" evidence="2">
    <location>
        <begin position="23"/>
        <end position="65"/>
    </location>
</feature>
<evidence type="ECO:0000259" key="2">
    <source>
        <dbReference type="Pfam" id="PF13441"/>
    </source>
</evidence>
<dbReference type="InterPro" id="IPR027367">
    <property type="entry name" value="Gly-zipper_YMGG"/>
</dbReference>
<feature type="chain" id="PRO_5022771949" description="YMGG-like Gly-zipper domain-containing protein" evidence="1">
    <location>
        <begin position="20"/>
        <end position="90"/>
    </location>
</feature>
<proteinExistence type="predicted"/>
<evidence type="ECO:0000313" key="3">
    <source>
        <dbReference type="EMBL" id="TNB48405.1"/>
    </source>
</evidence>
<name>A0A5C4JSH1_9HYPH</name>
<keyword evidence="1" id="KW-0732">Signal</keyword>
<dbReference type="Proteomes" id="UP000307874">
    <property type="component" value="Unassembled WGS sequence"/>
</dbReference>
<dbReference type="PROSITE" id="PS51257">
    <property type="entry name" value="PROKAR_LIPOPROTEIN"/>
    <property type="match status" value="1"/>
</dbReference>
<accession>A0A5C4JSH1</accession>
<feature type="signal peptide" evidence="1">
    <location>
        <begin position="1"/>
        <end position="19"/>
    </location>
</feature>
<dbReference type="AlphaFoldDB" id="A0A5C4JSH1"/>
<protein>
    <recommendedName>
        <fullName evidence="2">YMGG-like Gly-zipper domain-containing protein</fullName>
    </recommendedName>
</protein>
<gene>
    <name evidence="3" type="ORF">FF124_08745</name>
</gene>
<keyword evidence="4" id="KW-1185">Reference proteome</keyword>
<dbReference type="EMBL" id="VCLB01000004">
    <property type="protein sequence ID" value="TNB48405.1"/>
    <property type="molecule type" value="Genomic_DNA"/>
</dbReference>
<comment type="caution">
    <text evidence="3">The sequence shown here is derived from an EMBL/GenBank/DDBJ whole genome shotgun (WGS) entry which is preliminary data.</text>
</comment>